<sequence>MGFTKTTASFTLAILATFFLMSAANPFCDTAKDKVLCMQMTKDAKTWDVAMTNALNAALEKAKCGKKIVDNIALKLPGNLKPQTKDSIAETCHEAYENIIDSINKSIGVVKNDPTLALNNYLSAAAFSDCTDSLNEFEISLVEATNFDGEILKLTSTLLAIAGKKP</sequence>
<comment type="caution">
    <text evidence="3">The sequence shown here is derived from an EMBL/GenBank/DDBJ whole genome shotgun (WGS) entry which is preliminary data.</text>
</comment>
<dbReference type="SUPFAM" id="SSF101148">
    <property type="entry name" value="Plant invertase/pectin methylesterase inhibitor"/>
    <property type="match status" value="1"/>
</dbReference>
<organism evidence="3">
    <name type="scientific">Sesamum angustifolium</name>
    <dbReference type="NCBI Taxonomy" id="2727405"/>
    <lineage>
        <taxon>Eukaryota</taxon>
        <taxon>Viridiplantae</taxon>
        <taxon>Streptophyta</taxon>
        <taxon>Embryophyta</taxon>
        <taxon>Tracheophyta</taxon>
        <taxon>Spermatophyta</taxon>
        <taxon>Magnoliopsida</taxon>
        <taxon>eudicotyledons</taxon>
        <taxon>Gunneridae</taxon>
        <taxon>Pentapetalae</taxon>
        <taxon>asterids</taxon>
        <taxon>lamiids</taxon>
        <taxon>Lamiales</taxon>
        <taxon>Pedaliaceae</taxon>
        <taxon>Sesamum</taxon>
    </lineage>
</organism>
<gene>
    <name evidence="3" type="ORF">Sangu_2361900</name>
</gene>
<accession>A0AAW2KXA9</accession>
<reference evidence="3" key="2">
    <citation type="journal article" date="2024" name="Plant">
        <title>Genomic evolution and insights into agronomic trait innovations of Sesamum species.</title>
        <authorList>
            <person name="Miao H."/>
            <person name="Wang L."/>
            <person name="Qu L."/>
            <person name="Liu H."/>
            <person name="Sun Y."/>
            <person name="Le M."/>
            <person name="Wang Q."/>
            <person name="Wei S."/>
            <person name="Zheng Y."/>
            <person name="Lin W."/>
            <person name="Duan Y."/>
            <person name="Cao H."/>
            <person name="Xiong S."/>
            <person name="Wang X."/>
            <person name="Wei L."/>
            <person name="Li C."/>
            <person name="Ma Q."/>
            <person name="Ju M."/>
            <person name="Zhao R."/>
            <person name="Li G."/>
            <person name="Mu C."/>
            <person name="Tian Q."/>
            <person name="Mei H."/>
            <person name="Zhang T."/>
            <person name="Gao T."/>
            <person name="Zhang H."/>
        </authorList>
    </citation>
    <scope>NUCLEOTIDE SEQUENCE</scope>
    <source>
        <strain evidence="3">G01</strain>
    </source>
</reference>
<evidence type="ECO:0000259" key="2">
    <source>
        <dbReference type="Pfam" id="PF04043"/>
    </source>
</evidence>
<evidence type="ECO:0000313" key="3">
    <source>
        <dbReference type="EMBL" id="KAL0310672.1"/>
    </source>
</evidence>
<feature type="domain" description="Pectinesterase inhibitor" evidence="2">
    <location>
        <begin position="27"/>
        <end position="161"/>
    </location>
</feature>
<reference evidence="3" key="1">
    <citation type="submission" date="2020-06" db="EMBL/GenBank/DDBJ databases">
        <authorList>
            <person name="Li T."/>
            <person name="Hu X."/>
            <person name="Zhang T."/>
            <person name="Song X."/>
            <person name="Zhang H."/>
            <person name="Dai N."/>
            <person name="Sheng W."/>
            <person name="Hou X."/>
            <person name="Wei L."/>
        </authorList>
    </citation>
    <scope>NUCLEOTIDE SEQUENCE</scope>
    <source>
        <strain evidence="3">G01</strain>
        <tissue evidence="3">Leaf</tissue>
    </source>
</reference>
<feature type="chain" id="PRO_5043329721" description="Pectinesterase inhibitor domain-containing protein" evidence="1">
    <location>
        <begin position="25"/>
        <end position="166"/>
    </location>
</feature>
<feature type="signal peptide" evidence="1">
    <location>
        <begin position="1"/>
        <end position="24"/>
    </location>
</feature>
<dbReference type="InterPro" id="IPR035513">
    <property type="entry name" value="Invertase/methylesterase_inhib"/>
</dbReference>
<dbReference type="InterPro" id="IPR006501">
    <property type="entry name" value="Pectinesterase_inhib_dom"/>
</dbReference>
<name>A0AAW2KXA9_9LAMI</name>
<evidence type="ECO:0000256" key="1">
    <source>
        <dbReference type="SAM" id="SignalP"/>
    </source>
</evidence>
<keyword evidence="1" id="KW-0732">Signal</keyword>
<dbReference type="Gene3D" id="1.20.140.40">
    <property type="entry name" value="Invertase/pectin methylesterase inhibitor family protein"/>
    <property type="match status" value="1"/>
</dbReference>
<dbReference type="EMBL" id="JACGWK010000016">
    <property type="protein sequence ID" value="KAL0310672.1"/>
    <property type="molecule type" value="Genomic_DNA"/>
</dbReference>
<protein>
    <recommendedName>
        <fullName evidence="2">Pectinesterase inhibitor domain-containing protein</fullName>
    </recommendedName>
</protein>
<dbReference type="Pfam" id="PF04043">
    <property type="entry name" value="PMEI"/>
    <property type="match status" value="1"/>
</dbReference>
<dbReference type="GO" id="GO:0004857">
    <property type="term" value="F:enzyme inhibitor activity"/>
    <property type="evidence" value="ECO:0007669"/>
    <property type="project" value="InterPro"/>
</dbReference>
<proteinExistence type="predicted"/>
<dbReference type="AlphaFoldDB" id="A0AAW2KXA9"/>